<name>A0A9D4TAY2_RHISA</name>
<protein>
    <recommendedName>
        <fullName evidence="3">Tick transposon</fullName>
    </recommendedName>
</protein>
<dbReference type="Proteomes" id="UP000821837">
    <property type="component" value="Chromosome 1"/>
</dbReference>
<dbReference type="VEuPathDB" id="VectorBase:RSAN_055097"/>
<organism evidence="1 2">
    <name type="scientific">Rhipicephalus sanguineus</name>
    <name type="common">Brown dog tick</name>
    <name type="synonym">Ixodes sanguineus</name>
    <dbReference type="NCBI Taxonomy" id="34632"/>
    <lineage>
        <taxon>Eukaryota</taxon>
        <taxon>Metazoa</taxon>
        <taxon>Ecdysozoa</taxon>
        <taxon>Arthropoda</taxon>
        <taxon>Chelicerata</taxon>
        <taxon>Arachnida</taxon>
        <taxon>Acari</taxon>
        <taxon>Parasitiformes</taxon>
        <taxon>Ixodida</taxon>
        <taxon>Ixodoidea</taxon>
        <taxon>Ixodidae</taxon>
        <taxon>Rhipicephalinae</taxon>
        <taxon>Rhipicephalus</taxon>
        <taxon>Rhipicephalus</taxon>
    </lineage>
</organism>
<reference evidence="1" key="2">
    <citation type="submission" date="2021-09" db="EMBL/GenBank/DDBJ databases">
        <authorList>
            <person name="Jia N."/>
            <person name="Wang J."/>
            <person name="Shi W."/>
            <person name="Du L."/>
            <person name="Sun Y."/>
            <person name="Zhan W."/>
            <person name="Jiang J."/>
            <person name="Wang Q."/>
            <person name="Zhang B."/>
            <person name="Ji P."/>
            <person name="Sakyi L.B."/>
            <person name="Cui X."/>
            <person name="Yuan T."/>
            <person name="Jiang B."/>
            <person name="Yang W."/>
            <person name="Lam T.T.-Y."/>
            <person name="Chang Q."/>
            <person name="Ding S."/>
            <person name="Wang X."/>
            <person name="Zhu J."/>
            <person name="Ruan X."/>
            <person name="Zhao L."/>
            <person name="Wei J."/>
            <person name="Que T."/>
            <person name="Du C."/>
            <person name="Cheng J."/>
            <person name="Dai P."/>
            <person name="Han X."/>
            <person name="Huang E."/>
            <person name="Gao Y."/>
            <person name="Liu J."/>
            <person name="Shao H."/>
            <person name="Ye R."/>
            <person name="Li L."/>
            <person name="Wei W."/>
            <person name="Wang X."/>
            <person name="Wang C."/>
            <person name="Huo Q."/>
            <person name="Li W."/>
            <person name="Guo W."/>
            <person name="Chen H."/>
            <person name="Chen S."/>
            <person name="Zhou L."/>
            <person name="Zhou L."/>
            <person name="Ni X."/>
            <person name="Tian J."/>
            <person name="Zhou Y."/>
            <person name="Sheng Y."/>
            <person name="Liu T."/>
            <person name="Pan Y."/>
            <person name="Xia L."/>
            <person name="Li J."/>
            <person name="Zhao F."/>
            <person name="Cao W."/>
        </authorList>
    </citation>
    <scope>NUCLEOTIDE SEQUENCE</scope>
    <source>
        <strain evidence="1">Rsan-2018</strain>
        <tissue evidence="1">Larvae</tissue>
    </source>
</reference>
<dbReference type="AlphaFoldDB" id="A0A9D4TAY2"/>
<proteinExistence type="predicted"/>
<dbReference type="EMBL" id="JABSTV010001245">
    <property type="protein sequence ID" value="KAH7984006.1"/>
    <property type="molecule type" value="Genomic_DNA"/>
</dbReference>
<accession>A0A9D4TAY2</accession>
<keyword evidence="2" id="KW-1185">Reference proteome</keyword>
<evidence type="ECO:0000313" key="1">
    <source>
        <dbReference type="EMBL" id="KAH7984006.1"/>
    </source>
</evidence>
<gene>
    <name evidence="1" type="ORF">HPB52_016094</name>
</gene>
<evidence type="ECO:0008006" key="3">
    <source>
        <dbReference type="Google" id="ProtNLM"/>
    </source>
</evidence>
<sequence length="254" mass="28857">MVIEKHGRNGDIIARLTAKAAYATRLLKRVTFRKAGMREESLIRLVQSFIISHVTYVVAYHRWLQHERNKINAIIRRAYKTALGLFESTSTTRFLQLGIHNALEEIAEAQWTAQQQRLFTTKAGRKILDDLGIGRSNEAETKLPVLKEVRRTRTDPIPKNMNPDYNKGRRAARAKALLIYLHANDEYARYLDAAEYQQNAFAAVVIEASTGATRTAASFKEVLCAHPCRILKVYFSGLLNFVPDSGEQAIVREK</sequence>
<evidence type="ECO:0000313" key="2">
    <source>
        <dbReference type="Proteomes" id="UP000821837"/>
    </source>
</evidence>
<reference evidence="1" key="1">
    <citation type="journal article" date="2020" name="Cell">
        <title>Large-Scale Comparative Analyses of Tick Genomes Elucidate Their Genetic Diversity and Vector Capacities.</title>
        <authorList>
            <consortium name="Tick Genome and Microbiome Consortium (TIGMIC)"/>
            <person name="Jia N."/>
            <person name="Wang J."/>
            <person name="Shi W."/>
            <person name="Du L."/>
            <person name="Sun Y."/>
            <person name="Zhan W."/>
            <person name="Jiang J.F."/>
            <person name="Wang Q."/>
            <person name="Zhang B."/>
            <person name="Ji P."/>
            <person name="Bell-Sakyi L."/>
            <person name="Cui X.M."/>
            <person name="Yuan T.T."/>
            <person name="Jiang B.G."/>
            <person name="Yang W.F."/>
            <person name="Lam T.T."/>
            <person name="Chang Q.C."/>
            <person name="Ding S.J."/>
            <person name="Wang X.J."/>
            <person name="Zhu J.G."/>
            <person name="Ruan X.D."/>
            <person name="Zhao L."/>
            <person name="Wei J.T."/>
            <person name="Ye R.Z."/>
            <person name="Que T.C."/>
            <person name="Du C.H."/>
            <person name="Zhou Y.H."/>
            <person name="Cheng J.X."/>
            <person name="Dai P.F."/>
            <person name="Guo W.B."/>
            <person name="Han X.H."/>
            <person name="Huang E.J."/>
            <person name="Li L.F."/>
            <person name="Wei W."/>
            <person name="Gao Y.C."/>
            <person name="Liu J.Z."/>
            <person name="Shao H.Z."/>
            <person name="Wang X."/>
            <person name="Wang C.C."/>
            <person name="Yang T.C."/>
            <person name="Huo Q.B."/>
            <person name="Li W."/>
            <person name="Chen H.Y."/>
            <person name="Chen S.E."/>
            <person name="Zhou L.G."/>
            <person name="Ni X.B."/>
            <person name="Tian J.H."/>
            <person name="Sheng Y."/>
            <person name="Liu T."/>
            <person name="Pan Y.S."/>
            <person name="Xia L.Y."/>
            <person name="Li J."/>
            <person name="Zhao F."/>
            <person name="Cao W.C."/>
        </authorList>
    </citation>
    <scope>NUCLEOTIDE SEQUENCE</scope>
    <source>
        <strain evidence="1">Rsan-2018</strain>
    </source>
</reference>
<comment type="caution">
    <text evidence="1">The sequence shown here is derived from an EMBL/GenBank/DDBJ whole genome shotgun (WGS) entry which is preliminary data.</text>
</comment>